<accession>A0A8J4HG05</accession>
<dbReference type="PROSITE" id="PS50893">
    <property type="entry name" value="ABC_TRANSPORTER_2"/>
    <property type="match status" value="1"/>
</dbReference>
<proteinExistence type="predicted"/>
<dbReference type="GO" id="GO:0005524">
    <property type="term" value="F:ATP binding"/>
    <property type="evidence" value="ECO:0007669"/>
    <property type="project" value="UniProtKB-KW"/>
</dbReference>
<evidence type="ECO:0000313" key="5">
    <source>
        <dbReference type="EMBL" id="HGC44311.1"/>
    </source>
</evidence>
<dbReference type="InterPro" id="IPR003439">
    <property type="entry name" value="ABC_transporter-like_ATP-bd"/>
</dbReference>
<dbReference type="InterPro" id="IPR051120">
    <property type="entry name" value="ABC_AA/LPS_Transport"/>
</dbReference>
<dbReference type="GO" id="GO:0016887">
    <property type="term" value="F:ATP hydrolysis activity"/>
    <property type="evidence" value="ECO:0007669"/>
    <property type="project" value="InterPro"/>
</dbReference>
<dbReference type="InterPro" id="IPR032823">
    <property type="entry name" value="BCA_ABC_TP_C"/>
</dbReference>
<dbReference type="PANTHER" id="PTHR45772">
    <property type="entry name" value="CONSERVED COMPONENT OF ABC TRANSPORTER FOR NATURAL AMINO ACIDS-RELATED"/>
    <property type="match status" value="1"/>
</dbReference>
<feature type="domain" description="ABC transporter" evidence="4">
    <location>
        <begin position="7"/>
        <end position="248"/>
    </location>
</feature>
<dbReference type="Pfam" id="PF12399">
    <property type="entry name" value="BCA_ABC_TP_C"/>
    <property type="match status" value="1"/>
</dbReference>
<reference evidence="5" key="1">
    <citation type="journal article" date="2020" name="mSystems">
        <title>Genome- and Community-Level Interaction Insights into Carbon Utilization and Element Cycling Functions of Hydrothermarchaeota in Hydrothermal Sediment.</title>
        <authorList>
            <person name="Zhou Z."/>
            <person name="Liu Y."/>
            <person name="Xu W."/>
            <person name="Pan J."/>
            <person name="Luo Z.H."/>
            <person name="Li M."/>
        </authorList>
    </citation>
    <scope>NUCLEOTIDE SEQUENCE</scope>
    <source>
        <strain evidence="5">SpSt-997</strain>
    </source>
</reference>
<dbReference type="InterPro" id="IPR003593">
    <property type="entry name" value="AAA+_ATPase"/>
</dbReference>
<dbReference type="CDD" id="cd03219">
    <property type="entry name" value="ABC_Mj1267_LivG_branched"/>
    <property type="match status" value="1"/>
</dbReference>
<organism evidence="5">
    <name type="scientific">Acidicaldus sp</name>
    <dbReference type="NCBI Taxonomy" id="1872105"/>
    <lineage>
        <taxon>Bacteria</taxon>
        <taxon>Pseudomonadati</taxon>
        <taxon>Pseudomonadota</taxon>
        <taxon>Alphaproteobacteria</taxon>
        <taxon>Acetobacterales</taxon>
        <taxon>Acetobacteraceae</taxon>
        <taxon>Acidicaldus</taxon>
    </lineage>
</organism>
<dbReference type="PANTHER" id="PTHR45772:SF9">
    <property type="entry name" value="CONSERVED COMPONENT OF ABC TRANSPORTER FOR NATURAL AMINO ACIDS"/>
    <property type="match status" value="1"/>
</dbReference>
<dbReference type="Pfam" id="PF00005">
    <property type="entry name" value="ABC_tran"/>
    <property type="match status" value="1"/>
</dbReference>
<dbReference type="InterPro" id="IPR027417">
    <property type="entry name" value="P-loop_NTPase"/>
</dbReference>
<dbReference type="SUPFAM" id="SSF52540">
    <property type="entry name" value="P-loop containing nucleoside triphosphate hydrolases"/>
    <property type="match status" value="1"/>
</dbReference>
<keyword evidence="3 5" id="KW-0067">ATP-binding</keyword>
<keyword evidence="2" id="KW-0547">Nucleotide-binding</keyword>
<name>A0A8J4HG05_9PROT</name>
<dbReference type="GO" id="GO:0005886">
    <property type="term" value="C:plasma membrane"/>
    <property type="evidence" value="ECO:0007669"/>
    <property type="project" value="TreeGrafter"/>
</dbReference>
<dbReference type="EMBL" id="DTQM01000265">
    <property type="protein sequence ID" value="HGC44311.1"/>
    <property type="molecule type" value="Genomic_DNA"/>
</dbReference>
<dbReference type="AlphaFoldDB" id="A0A8J4HG05"/>
<evidence type="ECO:0000256" key="2">
    <source>
        <dbReference type="ARBA" id="ARBA00022741"/>
    </source>
</evidence>
<evidence type="ECO:0000256" key="1">
    <source>
        <dbReference type="ARBA" id="ARBA00022448"/>
    </source>
</evidence>
<evidence type="ECO:0000259" key="4">
    <source>
        <dbReference type="PROSITE" id="PS50893"/>
    </source>
</evidence>
<gene>
    <name evidence="5" type="ORF">ENY07_13985</name>
</gene>
<dbReference type="Gene3D" id="3.40.50.300">
    <property type="entry name" value="P-loop containing nucleotide triphosphate hydrolases"/>
    <property type="match status" value="1"/>
</dbReference>
<comment type="caution">
    <text evidence="5">The sequence shown here is derived from an EMBL/GenBank/DDBJ whole genome shotgun (WGS) entry which is preliminary data.</text>
</comment>
<evidence type="ECO:0000256" key="3">
    <source>
        <dbReference type="ARBA" id="ARBA00022840"/>
    </source>
</evidence>
<keyword evidence="1" id="KW-0813">Transport</keyword>
<sequence length="254" mass="27234">MTENTALALEDLHKSFGATAIIRGVSLDIRAGSCHAIIGPNGAGKSTLFHLITGRLKLDRGRIRLAGHDITGLSPHRVFRQGLARSFQVTSLFPRLSVFENLRVAAMWQARCGHAYWRSVAGYPGLHGRVLDMLENLHLTPRRDVPAAALAYAEQRTLEIGLALIGGAHTILLDEPTAGMSRAETERAVALLRRLAGGRTLVLIEHDLSVVFDLADTISVLAEGQVIASGPPQTVRGDATVRAAYLGTAAEDLA</sequence>
<dbReference type="SMART" id="SM00382">
    <property type="entry name" value="AAA"/>
    <property type="match status" value="1"/>
</dbReference>
<protein>
    <submittedName>
        <fullName evidence="5">ABC transporter ATP-binding protein</fullName>
    </submittedName>
</protein>